<proteinExistence type="predicted"/>
<organism evidence="2 3">
    <name type="scientific">Ilex paraguariensis</name>
    <name type="common">yerba mate</name>
    <dbReference type="NCBI Taxonomy" id="185542"/>
    <lineage>
        <taxon>Eukaryota</taxon>
        <taxon>Viridiplantae</taxon>
        <taxon>Streptophyta</taxon>
        <taxon>Embryophyta</taxon>
        <taxon>Tracheophyta</taxon>
        <taxon>Spermatophyta</taxon>
        <taxon>Magnoliopsida</taxon>
        <taxon>eudicotyledons</taxon>
        <taxon>Gunneridae</taxon>
        <taxon>Pentapetalae</taxon>
        <taxon>asterids</taxon>
        <taxon>campanulids</taxon>
        <taxon>Aquifoliales</taxon>
        <taxon>Aquifoliaceae</taxon>
        <taxon>Ilex</taxon>
    </lineage>
</organism>
<reference evidence="2 3" key="1">
    <citation type="submission" date="2024-02" db="EMBL/GenBank/DDBJ databases">
        <authorList>
            <person name="Vignale AGUSTIN F."/>
            <person name="Sosa J E."/>
            <person name="Modenutti C."/>
        </authorList>
    </citation>
    <scope>NUCLEOTIDE SEQUENCE [LARGE SCALE GENOMIC DNA]</scope>
</reference>
<sequence>MAIGDRFWDYCLANEKAQADIESLKKKVQKRERTIGNQAFEVSIVDSKLVEAEKNYATLTEEVDKMTEFLANSRNKESEIHWEDVALHAARVSLELELFLKHAFMSTPLFDDEESKIEGDDNFAREEPLLASHNVAFVVSGALNFEANMAIGDRFWDYCLANEKAQADIESLKKKVQKRERTIGNQAFEVSNVLK</sequence>
<accession>A0ABC8RWR3</accession>
<dbReference type="EMBL" id="CAUOFW020001580">
    <property type="protein sequence ID" value="CAK9146457.1"/>
    <property type="molecule type" value="Genomic_DNA"/>
</dbReference>
<feature type="coiled-coil region" evidence="1">
    <location>
        <begin position="14"/>
        <end position="69"/>
    </location>
</feature>
<name>A0ABC8RWR3_9AQUA</name>
<dbReference type="AlphaFoldDB" id="A0ABC8RWR3"/>
<evidence type="ECO:0000256" key="1">
    <source>
        <dbReference type="SAM" id="Coils"/>
    </source>
</evidence>
<protein>
    <submittedName>
        <fullName evidence="2">Uncharacterized protein</fullName>
    </submittedName>
</protein>
<comment type="caution">
    <text evidence="2">The sequence shown here is derived from an EMBL/GenBank/DDBJ whole genome shotgun (WGS) entry which is preliminary data.</text>
</comment>
<keyword evidence="1" id="KW-0175">Coiled coil</keyword>
<keyword evidence="3" id="KW-1185">Reference proteome</keyword>
<gene>
    <name evidence="2" type="ORF">ILEXP_LOCUS14305</name>
</gene>
<evidence type="ECO:0000313" key="3">
    <source>
        <dbReference type="Proteomes" id="UP001642360"/>
    </source>
</evidence>
<dbReference type="Proteomes" id="UP001642360">
    <property type="component" value="Unassembled WGS sequence"/>
</dbReference>
<evidence type="ECO:0000313" key="2">
    <source>
        <dbReference type="EMBL" id="CAK9146457.1"/>
    </source>
</evidence>